<evidence type="ECO:0000313" key="1">
    <source>
        <dbReference type="EMBL" id="SUM47826.1"/>
    </source>
</evidence>
<dbReference type="EMBL" id="UHDP01000003">
    <property type="protein sequence ID" value="SUM47826.1"/>
    <property type="molecule type" value="Genomic_DNA"/>
</dbReference>
<sequence length="57" mass="7020">MFQDQQMMRRYQNQIIVSPLFHTISRVQEPRITKIHRLSLTRITRFKKFDASYDDPH</sequence>
<dbReference type="AlphaFoldDB" id="A0A380GBI6"/>
<proteinExistence type="predicted"/>
<organism evidence="1 2">
    <name type="scientific">Staphylococcus intermedius NCTC 11048</name>
    <dbReference type="NCBI Taxonomy" id="1141106"/>
    <lineage>
        <taxon>Bacteria</taxon>
        <taxon>Bacillati</taxon>
        <taxon>Bacillota</taxon>
        <taxon>Bacilli</taxon>
        <taxon>Bacillales</taxon>
        <taxon>Staphylococcaceae</taxon>
        <taxon>Staphylococcus</taxon>
        <taxon>Staphylococcus intermedius group</taxon>
    </lineage>
</organism>
<protein>
    <submittedName>
        <fullName evidence="1">Uncharacterized protein</fullName>
    </submittedName>
</protein>
<name>A0A380GBI6_STAIN</name>
<dbReference type="Proteomes" id="UP000255549">
    <property type="component" value="Unassembled WGS sequence"/>
</dbReference>
<accession>A0A380GBI6</accession>
<reference evidence="1 2" key="1">
    <citation type="submission" date="2018-06" db="EMBL/GenBank/DDBJ databases">
        <authorList>
            <consortium name="Pathogen Informatics"/>
            <person name="Doyle S."/>
        </authorList>
    </citation>
    <scope>NUCLEOTIDE SEQUENCE [LARGE SCALE GENOMIC DNA]</scope>
    <source>
        <strain evidence="2">NCTC 11048</strain>
    </source>
</reference>
<keyword evidence="2" id="KW-1185">Reference proteome</keyword>
<gene>
    <name evidence="1" type="ORF">NCTC11048_02929</name>
</gene>
<evidence type="ECO:0000313" key="2">
    <source>
        <dbReference type="Proteomes" id="UP000255549"/>
    </source>
</evidence>